<dbReference type="Proteomes" id="UP001597294">
    <property type="component" value="Unassembled WGS sequence"/>
</dbReference>
<name>A0ABW5BJH9_9PROT</name>
<proteinExistence type="predicted"/>
<dbReference type="RefSeq" id="WP_380250603.1">
    <property type="nucleotide sequence ID" value="NZ_JBHUII010000004.1"/>
</dbReference>
<reference evidence="2" key="1">
    <citation type="journal article" date="2019" name="Int. J. Syst. Evol. Microbiol.">
        <title>The Global Catalogue of Microorganisms (GCM) 10K type strain sequencing project: providing services to taxonomists for standard genome sequencing and annotation.</title>
        <authorList>
            <consortium name="The Broad Institute Genomics Platform"/>
            <consortium name="The Broad Institute Genome Sequencing Center for Infectious Disease"/>
            <person name="Wu L."/>
            <person name="Ma J."/>
        </authorList>
    </citation>
    <scope>NUCLEOTIDE SEQUENCE [LARGE SCALE GENOMIC DNA]</scope>
    <source>
        <strain evidence="2">CGMCC 4.7192</strain>
    </source>
</reference>
<keyword evidence="2" id="KW-1185">Reference proteome</keyword>
<organism evidence="1 2">
    <name type="scientific">Kiloniella antarctica</name>
    <dbReference type="NCBI Taxonomy" id="1550907"/>
    <lineage>
        <taxon>Bacteria</taxon>
        <taxon>Pseudomonadati</taxon>
        <taxon>Pseudomonadota</taxon>
        <taxon>Alphaproteobacteria</taxon>
        <taxon>Rhodospirillales</taxon>
        <taxon>Kiloniellaceae</taxon>
        <taxon>Kiloniella</taxon>
    </lineage>
</organism>
<protein>
    <recommendedName>
        <fullName evidence="3">YdhG-like domain-containing protein</fullName>
    </recommendedName>
</protein>
<gene>
    <name evidence="1" type="ORF">ACFSKO_08860</name>
</gene>
<dbReference type="EMBL" id="JBHUII010000004">
    <property type="protein sequence ID" value="MFD2205719.1"/>
    <property type="molecule type" value="Genomic_DNA"/>
</dbReference>
<sequence>MQFDTDLLSEHKELFLQARAYLLSFPDITEIKKERITTYMNVQGGICHMRTMPYGIDLGFLKGAKMKDDLNLLTGKGKILRVLSLKSMNKDVIKYYMDQAVDLNIITKN</sequence>
<evidence type="ECO:0008006" key="3">
    <source>
        <dbReference type="Google" id="ProtNLM"/>
    </source>
</evidence>
<evidence type="ECO:0000313" key="2">
    <source>
        <dbReference type="Proteomes" id="UP001597294"/>
    </source>
</evidence>
<evidence type="ECO:0000313" key="1">
    <source>
        <dbReference type="EMBL" id="MFD2205719.1"/>
    </source>
</evidence>
<accession>A0ABW5BJH9</accession>
<comment type="caution">
    <text evidence="1">The sequence shown here is derived from an EMBL/GenBank/DDBJ whole genome shotgun (WGS) entry which is preliminary data.</text>
</comment>